<feature type="compositionally biased region" description="Gly residues" evidence="1">
    <location>
        <begin position="118"/>
        <end position="131"/>
    </location>
</feature>
<proteinExistence type="predicted"/>
<feature type="compositionally biased region" description="Basic residues" evidence="1">
    <location>
        <begin position="168"/>
        <end position="178"/>
    </location>
</feature>
<feature type="region of interest" description="Disordered" evidence="1">
    <location>
        <begin position="67"/>
        <end position="202"/>
    </location>
</feature>
<accession>A0A0L0FQW4</accession>
<reference evidence="2 3" key="1">
    <citation type="submission" date="2011-02" db="EMBL/GenBank/DDBJ databases">
        <title>The Genome Sequence of Sphaeroforma arctica JP610.</title>
        <authorList>
            <consortium name="The Broad Institute Genome Sequencing Platform"/>
            <person name="Russ C."/>
            <person name="Cuomo C."/>
            <person name="Young S.K."/>
            <person name="Zeng Q."/>
            <person name="Gargeya S."/>
            <person name="Alvarado L."/>
            <person name="Berlin A."/>
            <person name="Chapman S.B."/>
            <person name="Chen Z."/>
            <person name="Freedman E."/>
            <person name="Gellesch M."/>
            <person name="Goldberg J."/>
            <person name="Griggs A."/>
            <person name="Gujja S."/>
            <person name="Heilman E."/>
            <person name="Heiman D."/>
            <person name="Howarth C."/>
            <person name="Mehta T."/>
            <person name="Neiman D."/>
            <person name="Pearson M."/>
            <person name="Roberts A."/>
            <person name="Saif S."/>
            <person name="Shea T."/>
            <person name="Shenoy N."/>
            <person name="Sisk P."/>
            <person name="Stolte C."/>
            <person name="Sykes S."/>
            <person name="White J."/>
            <person name="Yandava C."/>
            <person name="Burger G."/>
            <person name="Gray M.W."/>
            <person name="Holland P.W.H."/>
            <person name="King N."/>
            <person name="Lang F.B.F."/>
            <person name="Roger A.J."/>
            <person name="Ruiz-Trillo I."/>
            <person name="Haas B."/>
            <person name="Nusbaum C."/>
            <person name="Birren B."/>
        </authorList>
    </citation>
    <scope>NUCLEOTIDE SEQUENCE [LARGE SCALE GENOMIC DNA]</scope>
    <source>
        <strain evidence="2 3">JP610</strain>
    </source>
</reference>
<feature type="region of interest" description="Disordered" evidence="1">
    <location>
        <begin position="1"/>
        <end position="27"/>
    </location>
</feature>
<feature type="compositionally biased region" description="Acidic residues" evidence="1">
    <location>
        <begin position="69"/>
        <end position="82"/>
    </location>
</feature>
<organism evidence="2 3">
    <name type="scientific">Sphaeroforma arctica JP610</name>
    <dbReference type="NCBI Taxonomy" id="667725"/>
    <lineage>
        <taxon>Eukaryota</taxon>
        <taxon>Ichthyosporea</taxon>
        <taxon>Ichthyophonida</taxon>
        <taxon>Sphaeroforma</taxon>
    </lineage>
</organism>
<protein>
    <submittedName>
        <fullName evidence="2">Uncharacterized protein</fullName>
    </submittedName>
</protein>
<dbReference type="Proteomes" id="UP000054560">
    <property type="component" value="Unassembled WGS sequence"/>
</dbReference>
<sequence>MQAQFRAPEQPRTTPRQRPTTPLWLSRGLKGIPEKLIQIDSEGQERYAEKELDIQATITAFTKINEQKEELEDGEQREDAEDAATRKTNKRRRESWGDDEGSNIGRGPQIHHSRITPGGQGEGQRGQGEGQGDLRDTLNPADGISASRNRRHASCSLQGTISSSQRRSSSRTRSRQSSRSRSLSPHRPVVRRSPPRFRVSRHDNDCRDRAQFRRSELGMISCGNETSHYCRTAQHPM</sequence>
<name>A0A0L0FQW4_9EUKA</name>
<gene>
    <name evidence="2" type="ORF">SARC_09162</name>
</gene>
<feature type="compositionally biased region" description="Basic residues" evidence="1">
    <location>
        <begin position="188"/>
        <end position="199"/>
    </location>
</feature>
<dbReference type="EMBL" id="KQ242495">
    <property type="protein sequence ID" value="KNC78403.1"/>
    <property type="molecule type" value="Genomic_DNA"/>
</dbReference>
<dbReference type="GeneID" id="25909666"/>
<feature type="compositionally biased region" description="Low complexity" evidence="1">
    <location>
        <begin position="10"/>
        <end position="22"/>
    </location>
</feature>
<dbReference type="RefSeq" id="XP_014152305.1">
    <property type="nucleotide sequence ID" value="XM_014296830.1"/>
</dbReference>
<evidence type="ECO:0000256" key="1">
    <source>
        <dbReference type="SAM" id="MobiDB-lite"/>
    </source>
</evidence>
<keyword evidence="3" id="KW-1185">Reference proteome</keyword>
<evidence type="ECO:0000313" key="2">
    <source>
        <dbReference type="EMBL" id="KNC78403.1"/>
    </source>
</evidence>
<dbReference type="AlphaFoldDB" id="A0A0L0FQW4"/>
<evidence type="ECO:0000313" key="3">
    <source>
        <dbReference type="Proteomes" id="UP000054560"/>
    </source>
</evidence>